<keyword evidence="2" id="KW-1185">Reference proteome</keyword>
<dbReference type="CDD" id="cd02947">
    <property type="entry name" value="TRX_family"/>
    <property type="match status" value="1"/>
</dbReference>
<dbReference type="InterPro" id="IPR036249">
    <property type="entry name" value="Thioredoxin-like_sf"/>
</dbReference>
<dbReference type="EMBL" id="JAMKBJ010000005">
    <property type="protein sequence ID" value="MCZ8537144.1"/>
    <property type="molecule type" value="Genomic_DNA"/>
</dbReference>
<dbReference type="Pfam" id="PF14595">
    <property type="entry name" value="Thioredoxin_9"/>
    <property type="match status" value="1"/>
</dbReference>
<dbReference type="SUPFAM" id="SSF52833">
    <property type="entry name" value="Thioredoxin-like"/>
    <property type="match status" value="1"/>
</dbReference>
<evidence type="ECO:0000313" key="2">
    <source>
        <dbReference type="Proteomes" id="UP001152173"/>
    </source>
</evidence>
<dbReference type="Proteomes" id="UP001152173">
    <property type="component" value="Unassembled WGS sequence"/>
</dbReference>
<dbReference type="Gene3D" id="3.40.30.10">
    <property type="entry name" value="Glutaredoxin"/>
    <property type="match status" value="1"/>
</dbReference>
<dbReference type="RefSeq" id="WP_269926234.1">
    <property type="nucleotide sequence ID" value="NZ_JAMKBJ010000005.1"/>
</dbReference>
<organism evidence="1 2">
    <name type="scientific">Paenisporosarcina quisquiliarum</name>
    <dbReference type="NCBI Taxonomy" id="365346"/>
    <lineage>
        <taxon>Bacteria</taxon>
        <taxon>Bacillati</taxon>
        <taxon>Bacillota</taxon>
        <taxon>Bacilli</taxon>
        <taxon>Bacillales</taxon>
        <taxon>Caryophanaceae</taxon>
        <taxon>Paenisporosarcina</taxon>
    </lineage>
</organism>
<gene>
    <name evidence="1" type="ORF">M9R32_08135</name>
</gene>
<reference evidence="1" key="1">
    <citation type="submission" date="2022-05" db="EMBL/GenBank/DDBJ databases">
        <authorList>
            <person name="Colautti A."/>
            <person name="Iacumin L."/>
        </authorList>
    </citation>
    <scope>NUCLEOTIDE SEQUENCE</scope>
    <source>
        <strain evidence="1">SK 55</strain>
    </source>
</reference>
<comment type="caution">
    <text evidence="1">The sequence shown here is derived from an EMBL/GenBank/DDBJ whole genome shotgun (WGS) entry which is preliminary data.</text>
</comment>
<evidence type="ECO:0000313" key="1">
    <source>
        <dbReference type="EMBL" id="MCZ8537144.1"/>
    </source>
</evidence>
<protein>
    <submittedName>
        <fullName evidence="1">Thioredoxin family protein</fullName>
    </submittedName>
</protein>
<accession>A0A9X3LIJ8</accession>
<name>A0A9X3LIJ8_9BACL</name>
<dbReference type="AlphaFoldDB" id="A0A9X3LIJ8"/>
<sequence>MKTEQQYFEEAISLNEYMEKMESHKDNSFEIYEQFHVPQDDEFIALLKDKSPHILGITEDWCGDAMLNNPILRRVAEAANIDVRVVYRDQTLDLIDRYLINGGRSIPVYLLLDQDGKVIAKWGPRAPKLQEYVMELRKELPASDDPTFKDKQKAFIDKITAEYISTPEYWLWVYEDIRKEFTAALQKQS</sequence>
<proteinExistence type="predicted"/>